<feature type="transmembrane region" description="Helical" evidence="1">
    <location>
        <begin position="48"/>
        <end position="66"/>
    </location>
</feature>
<evidence type="ECO:0000313" key="3">
    <source>
        <dbReference type="Proteomes" id="UP000176050"/>
    </source>
</evidence>
<keyword evidence="3" id="KW-1185">Reference proteome</keyword>
<dbReference type="RefSeq" id="WP_070236102.1">
    <property type="nucleotide sequence ID" value="NZ_CP017478.1"/>
</dbReference>
<dbReference type="STRING" id="1850246.LPB138_04365"/>
<keyword evidence="1" id="KW-1133">Transmembrane helix</keyword>
<feature type="transmembrane region" description="Helical" evidence="1">
    <location>
        <begin position="75"/>
        <end position="92"/>
    </location>
</feature>
<dbReference type="AlphaFoldDB" id="A0A1D8P5V7"/>
<sequence length="224" mass="26106">MNIKFLTRTETLGFIFLILVYLFGIYYSNTNLDFFDNSYTKEDSFVEYGTAFILFCISILLFMRLLRNWHSTKGLWKLGVIGMALIFIFGAGEEISWGQRIFGIESSEYFIENNAQGETNLHNMVVGETKINKLIFSQILTLILIIYLIILPVLYRKVTSIKNLVNTFAVPIPYWKHTIAFIIATALLVFIPSERKWELYELAFAVIFLLIFLNPLNKFIYKKD</sequence>
<accession>A0A1D8P5V7</accession>
<protein>
    <submittedName>
        <fullName evidence="2">Uncharacterized protein</fullName>
    </submittedName>
</protein>
<keyword evidence="1" id="KW-0812">Transmembrane</keyword>
<feature type="transmembrane region" description="Helical" evidence="1">
    <location>
        <begin position="12"/>
        <end position="28"/>
    </location>
</feature>
<dbReference type="EMBL" id="CP017478">
    <property type="protein sequence ID" value="AOW19963.1"/>
    <property type="molecule type" value="Genomic_DNA"/>
</dbReference>
<organism evidence="2 3">
    <name type="scientific">Urechidicola croceus</name>
    <dbReference type="NCBI Taxonomy" id="1850246"/>
    <lineage>
        <taxon>Bacteria</taxon>
        <taxon>Pseudomonadati</taxon>
        <taxon>Bacteroidota</taxon>
        <taxon>Flavobacteriia</taxon>
        <taxon>Flavobacteriales</taxon>
        <taxon>Flavobacteriaceae</taxon>
        <taxon>Urechidicola</taxon>
    </lineage>
</organism>
<dbReference type="OrthoDB" id="7067875at2"/>
<evidence type="ECO:0000256" key="1">
    <source>
        <dbReference type="SAM" id="Phobius"/>
    </source>
</evidence>
<dbReference type="KEGG" id="lul:LPB138_04365"/>
<name>A0A1D8P5V7_9FLAO</name>
<gene>
    <name evidence="2" type="ORF">LPB138_04365</name>
</gene>
<feature type="transmembrane region" description="Helical" evidence="1">
    <location>
        <begin position="174"/>
        <end position="193"/>
    </location>
</feature>
<keyword evidence="1" id="KW-0472">Membrane</keyword>
<proteinExistence type="predicted"/>
<evidence type="ECO:0000313" key="2">
    <source>
        <dbReference type="EMBL" id="AOW19963.1"/>
    </source>
</evidence>
<dbReference type="Proteomes" id="UP000176050">
    <property type="component" value="Chromosome"/>
</dbReference>
<feature type="transmembrane region" description="Helical" evidence="1">
    <location>
        <begin position="134"/>
        <end position="154"/>
    </location>
</feature>
<reference evidence="2 3" key="1">
    <citation type="submission" date="2016-10" db="EMBL/GenBank/DDBJ databases">
        <title>Lutibacter sp. LPB0138, isolated from marine gastropod.</title>
        <authorList>
            <person name="Kim E."/>
            <person name="Yi H."/>
        </authorList>
    </citation>
    <scope>NUCLEOTIDE SEQUENCE [LARGE SCALE GENOMIC DNA]</scope>
    <source>
        <strain evidence="2 3">LPB0138</strain>
    </source>
</reference>
<feature type="transmembrane region" description="Helical" evidence="1">
    <location>
        <begin position="199"/>
        <end position="216"/>
    </location>
</feature>